<dbReference type="SUPFAM" id="SSF54980">
    <property type="entry name" value="EF-G C-terminal domain-like"/>
    <property type="match status" value="1"/>
</dbReference>
<feature type="domain" description="Elongation Factor G" evidence="4">
    <location>
        <begin position="143"/>
        <end position="216"/>
    </location>
</feature>
<name>A0ABQ9J9J7_9CUCU</name>
<dbReference type="Pfam" id="PF14492">
    <property type="entry name" value="EFG_III"/>
    <property type="match status" value="1"/>
</dbReference>
<feature type="domain" description="Elongation factor G-like" evidence="5">
    <location>
        <begin position="27"/>
        <end position="103"/>
    </location>
</feature>
<dbReference type="InterPro" id="IPR009022">
    <property type="entry name" value="EFG_III"/>
</dbReference>
<dbReference type="PANTHER" id="PTHR43261:SF1">
    <property type="entry name" value="RIBOSOME-RELEASING FACTOR 2, MITOCHONDRIAL"/>
    <property type="match status" value="1"/>
</dbReference>
<evidence type="ECO:0000256" key="1">
    <source>
        <dbReference type="ARBA" id="ARBA00022741"/>
    </source>
</evidence>
<dbReference type="Gene3D" id="2.40.30.10">
    <property type="entry name" value="Translation factors"/>
    <property type="match status" value="1"/>
</dbReference>
<dbReference type="Pfam" id="PF22042">
    <property type="entry name" value="EF-G_D2"/>
    <property type="match status" value="1"/>
</dbReference>
<dbReference type="InterPro" id="IPR041095">
    <property type="entry name" value="EFG_II"/>
</dbReference>
<evidence type="ECO:0008006" key="8">
    <source>
        <dbReference type="Google" id="ProtNLM"/>
    </source>
</evidence>
<comment type="caution">
    <text evidence="6">The sequence shown here is derived from an EMBL/GenBank/DDBJ whole genome shotgun (WGS) entry which is preliminary data.</text>
</comment>
<dbReference type="EMBL" id="JAPWTJ010001019">
    <property type="protein sequence ID" value="KAJ8974319.1"/>
    <property type="molecule type" value="Genomic_DNA"/>
</dbReference>
<keyword evidence="3" id="KW-0342">GTP-binding</keyword>
<keyword evidence="7" id="KW-1185">Reference proteome</keyword>
<evidence type="ECO:0000259" key="4">
    <source>
        <dbReference type="Pfam" id="PF14492"/>
    </source>
</evidence>
<sequence>MDAVILYLPSPIKKNERYKCFEDSLCAKAFKVKYDKQKGPLAFFRLYNGVLNKGQKIYSIQQDGSEQVGKVYVAYADDLEEVQSMKAGNIAVVSGLKKVMSGDLVANSNVASQKAKKNLLHSAKKENIQDPDIEKLLGIGVTIPEPVFFCSIEPPSLASQAALEHALIELQREDPSLRVSFNTETGQTVLAGMGELHLEIIKDRILKEYKIEVDLGPLQIAYREAPINAVTDSLTVETKIGNSRQYVTTKLSLVPTDTGKKC</sequence>
<dbReference type="InterPro" id="IPR053905">
    <property type="entry name" value="EF-G-like_DII"/>
</dbReference>
<accession>A0ABQ9J9J7</accession>
<keyword evidence="1" id="KW-0547">Nucleotide-binding</keyword>
<organism evidence="6 7">
    <name type="scientific">Molorchus minor</name>
    <dbReference type="NCBI Taxonomy" id="1323400"/>
    <lineage>
        <taxon>Eukaryota</taxon>
        <taxon>Metazoa</taxon>
        <taxon>Ecdysozoa</taxon>
        <taxon>Arthropoda</taxon>
        <taxon>Hexapoda</taxon>
        <taxon>Insecta</taxon>
        <taxon>Pterygota</taxon>
        <taxon>Neoptera</taxon>
        <taxon>Endopterygota</taxon>
        <taxon>Coleoptera</taxon>
        <taxon>Polyphaga</taxon>
        <taxon>Cucujiformia</taxon>
        <taxon>Chrysomeloidea</taxon>
        <taxon>Cerambycidae</taxon>
        <taxon>Lamiinae</taxon>
        <taxon>Monochamini</taxon>
        <taxon>Molorchus</taxon>
    </lineage>
</organism>
<evidence type="ECO:0000313" key="7">
    <source>
        <dbReference type="Proteomes" id="UP001162164"/>
    </source>
</evidence>
<dbReference type="SUPFAM" id="SSF50447">
    <property type="entry name" value="Translation proteins"/>
    <property type="match status" value="1"/>
</dbReference>
<dbReference type="InterPro" id="IPR035647">
    <property type="entry name" value="EFG_III/V"/>
</dbReference>
<dbReference type="Proteomes" id="UP001162164">
    <property type="component" value="Unassembled WGS sequence"/>
</dbReference>
<evidence type="ECO:0000256" key="2">
    <source>
        <dbReference type="ARBA" id="ARBA00022917"/>
    </source>
</evidence>
<protein>
    <recommendedName>
        <fullName evidence="8">Elongation factor 2</fullName>
    </recommendedName>
</protein>
<proteinExistence type="predicted"/>
<evidence type="ECO:0000256" key="3">
    <source>
        <dbReference type="ARBA" id="ARBA00023134"/>
    </source>
</evidence>
<dbReference type="Gene3D" id="3.30.70.870">
    <property type="entry name" value="Elongation Factor G (Translational Gtpase), domain 3"/>
    <property type="match status" value="1"/>
</dbReference>
<evidence type="ECO:0000259" key="5">
    <source>
        <dbReference type="Pfam" id="PF22042"/>
    </source>
</evidence>
<reference evidence="6" key="1">
    <citation type="journal article" date="2023" name="Insect Mol. Biol.">
        <title>Genome sequencing provides insights into the evolution of gene families encoding plant cell wall-degrading enzymes in longhorned beetles.</title>
        <authorList>
            <person name="Shin N.R."/>
            <person name="Okamura Y."/>
            <person name="Kirsch R."/>
            <person name="Pauchet Y."/>
        </authorList>
    </citation>
    <scope>NUCLEOTIDE SEQUENCE</scope>
    <source>
        <strain evidence="6">MMC_N1</strain>
    </source>
</reference>
<evidence type="ECO:0000313" key="6">
    <source>
        <dbReference type="EMBL" id="KAJ8974319.1"/>
    </source>
</evidence>
<dbReference type="PANTHER" id="PTHR43261">
    <property type="entry name" value="TRANSLATION ELONGATION FACTOR G-RELATED"/>
    <property type="match status" value="1"/>
</dbReference>
<dbReference type="CDD" id="cd16262">
    <property type="entry name" value="EFG_III"/>
    <property type="match status" value="1"/>
</dbReference>
<dbReference type="InterPro" id="IPR009000">
    <property type="entry name" value="Transl_B-barrel_sf"/>
</dbReference>
<gene>
    <name evidence="6" type="ORF">NQ317_010915</name>
</gene>
<keyword evidence="2" id="KW-0648">Protein biosynthesis</keyword>